<keyword evidence="5 10" id="KW-0812">Transmembrane</keyword>
<evidence type="ECO:0000256" key="10">
    <source>
        <dbReference type="RuleBase" id="RU363063"/>
    </source>
</evidence>
<comment type="subcellular location">
    <subcellularLocation>
        <location evidence="1 10">Golgi apparatus membrane</location>
        <topology evidence="1 10">Single-pass type II membrane protein</topology>
    </subcellularLocation>
</comment>
<evidence type="ECO:0000256" key="6">
    <source>
        <dbReference type="ARBA" id="ARBA00022968"/>
    </source>
</evidence>
<evidence type="ECO:0000256" key="1">
    <source>
        <dbReference type="ARBA" id="ARBA00004323"/>
    </source>
</evidence>
<dbReference type="InterPro" id="IPR002659">
    <property type="entry name" value="Glyco_trans_31"/>
</dbReference>
<comment type="similarity">
    <text evidence="2 10">Belongs to the glycosyltransferase 31 family.</text>
</comment>
<sequence length="410" mass="45031">MTVLGRPKDVHRPTGLRSHQWCFLLFNILLFHALLFGADLVEEYLLQPTPGVYTDAQVLDVRERARKLDLNPARDNNNISRAYVIANPRACLDPDLFLLALVFSAPANASARDAVRRTWANRTRVRGFPVRALFFVGPARTPPAAVQEALAREAERHGDVVQGRVTTTTADSSSSSSPSGPKERVVLALRWVVAFCPAARFVLLTRDSVFVNLPALGGYLLGLRRHPEDLYLGRVIQRDRPGRDPARPGYLPARLYPDRYLPDYCAGAAYVLSQDVVRKAYVASEAIGAPLPADVFVGLCARKAGVAPAHSARFSGDKHIRYNDCCYRYMFSSAGMDAEGLAAAWADVGQADGACSLIQTYYGLVACKALTYLDKLSFFSAQGRADPVATPFRCQGSPAHVQISHLNVWR</sequence>
<dbReference type="GO" id="GO:0000139">
    <property type="term" value="C:Golgi membrane"/>
    <property type="evidence" value="ECO:0007669"/>
    <property type="project" value="UniProtKB-SubCell"/>
</dbReference>
<evidence type="ECO:0000256" key="7">
    <source>
        <dbReference type="ARBA" id="ARBA00022989"/>
    </source>
</evidence>
<keyword evidence="8 10" id="KW-0333">Golgi apparatus</keyword>
<dbReference type="PANTHER" id="PTHR11214">
    <property type="entry name" value="BETA-1,3-N-ACETYLGLUCOSAMINYLTRANSFERASE"/>
    <property type="match status" value="1"/>
</dbReference>
<dbReference type="GO" id="GO:0006493">
    <property type="term" value="P:protein O-linked glycosylation"/>
    <property type="evidence" value="ECO:0007669"/>
    <property type="project" value="TreeGrafter"/>
</dbReference>
<dbReference type="PANTHER" id="PTHR11214:SF29">
    <property type="entry name" value="BETA-1,3-GALACTOSYLTRANSFERASE 9"/>
    <property type="match status" value="1"/>
</dbReference>
<evidence type="ECO:0000313" key="13">
    <source>
        <dbReference type="Proteomes" id="UP001174136"/>
    </source>
</evidence>
<keyword evidence="6 10" id="KW-0735">Signal-anchor</keyword>
<comment type="caution">
    <text evidence="12">The sequence shown here is derived from an EMBL/GenBank/DDBJ whole genome shotgun (WGS) entry which is preliminary data.</text>
</comment>
<feature type="region of interest" description="Disordered" evidence="11">
    <location>
        <begin position="156"/>
        <end position="181"/>
    </location>
</feature>
<accession>A0AA47P7X9</accession>
<keyword evidence="13" id="KW-1185">Reference proteome</keyword>
<keyword evidence="7 10" id="KW-1133">Transmembrane helix</keyword>
<gene>
    <name evidence="12" type="primary">YI036</name>
    <name evidence="12" type="ORF">N1851_003423</name>
</gene>
<keyword evidence="4" id="KW-0808">Transferase</keyword>
<dbReference type="EC" id="2.4.1.-" evidence="10"/>
<evidence type="ECO:0000256" key="3">
    <source>
        <dbReference type="ARBA" id="ARBA00022676"/>
    </source>
</evidence>
<evidence type="ECO:0000256" key="11">
    <source>
        <dbReference type="SAM" id="MobiDB-lite"/>
    </source>
</evidence>
<dbReference type="Proteomes" id="UP001174136">
    <property type="component" value="Unassembled WGS sequence"/>
</dbReference>
<evidence type="ECO:0000256" key="5">
    <source>
        <dbReference type="ARBA" id="ARBA00022692"/>
    </source>
</evidence>
<keyword evidence="3 10" id="KW-0328">Glycosyltransferase</keyword>
<reference evidence="12" key="1">
    <citation type="journal article" date="2023" name="Front. Mar. Sci.">
        <title>A new Merluccius polli reference genome to investigate the effects of global change in West African waters.</title>
        <authorList>
            <person name="Mateo J.L."/>
            <person name="Blanco-Fernandez C."/>
            <person name="Garcia-Vazquez E."/>
            <person name="Machado-Schiaffino G."/>
        </authorList>
    </citation>
    <scope>NUCLEOTIDE SEQUENCE</scope>
    <source>
        <strain evidence="12">C29</strain>
        <tissue evidence="12">Fin</tissue>
    </source>
</reference>
<evidence type="ECO:0000256" key="4">
    <source>
        <dbReference type="ARBA" id="ARBA00022679"/>
    </source>
</evidence>
<feature type="transmembrane region" description="Helical" evidence="10">
    <location>
        <begin position="21"/>
        <end position="41"/>
    </location>
</feature>
<proteinExistence type="inferred from homology"/>
<dbReference type="Gene3D" id="3.90.550.50">
    <property type="match status" value="1"/>
</dbReference>
<evidence type="ECO:0000256" key="9">
    <source>
        <dbReference type="ARBA" id="ARBA00023136"/>
    </source>
</evidence>
<evidence type="ECO:0000256" key="2">
    <source>
        <dbReference type="ARBA" id="ARBA00008661"/>
    </source>
</evidence>
<name>A0AA47P7X9_MERPO</name>
<evidence type="ECO:0000313" key="12">
    <source>
        <dbReference type="EMBL" id="KAK0154476.1"/>
    </source>
</evidence>
<evidence type="ECO:0000256" key="8">
    <source>
        <dbReference type="ARBA" id="ARBA00023034"/>
    </source>
</evidence>
<dbReference type="EMBL" id="JAOPHQ010000474">
    <property type="protein sequence ID" value="KAK0154476.1"/>
    <property type="molecule type" value="Genomic_DNA"/>
</dbReference>
<keyword evidence="9 10" id="KW-0472">Membrane</keyword>
<dbReference type="Pfam" id="PF01762">
    <property type="entry name" value="Galactosyl_T"/>
    <property type="match status" value="1"/>
</dbReference>
<dbReference type="AlphaFoldDB" id="A0AA47P7X9"/>
<organism evidence="12 13">
    <name type="scientific">Merluccius polli</name>
    <name type="common">Benguela hake</name>
    <name type="synonym">Merluccius cadenati</name>
    <dbReference type="NCBI Taxonomy" id="89951"/>
    <lineage>
        <taxon>Eukaryota</taxon>
        <taxon>Metazoa</taxon>
        <taxon>Chordata</taxon>
        <taxon>Craniata</taxon>
        <taxon>Vertebrata</taxon>
        <taxon>Euteleostomi</taxon>
        <taxon>Actinopterygii</taxon>
        <taxon>Neopterygii</taxon>
        <taxon>Teleostei</taxon>
        <taxon>Neoteleostei</taxon>
        <taxon>Acanthomorphata</taxon>
        <taxon>Zeiogadaria</taxon>
        <taxon>Gadariae</taxon>
        <taxon>Gadiformes</taxon>
        <taxon>Gadoidei</taxon>
        <taxon>Merlucciidae</taxon>
        <taxon>Merluccius</taxon>
    </lineage>
</organism>
<dbReference type="GO" id="GO:0016758">
    <property type="term" value="F:hexosyltransferase activity"/>
    <property type="evidence" value="ECO:0007669"/>
    <property type="project" value="InterPro"/>
</dbReference>
<protein>
    <recommendedName>
        <fullName evidence="10">Hexosyltransferase</fullName>
        <ecNumber evidence="10">2.4.1.-</ecNumber>
    </recommendedName>
</protein>